<dbReference type="SUPFAM" id="SSF56784">
    <property type="entry name" value="HAD-like"/>
    <property type="match status" value="1"/>
</dbReference>
<dbReference type="Gene3D" id="3.40.50.1000">
    <property type="entry name" value="HAD superfamily/HAD-like"/>
    <property type="match status" value="1"/>
</dbReference>
<dbReference type="Gene3D" id="1.10.150.240">
    <property type="entry name" value="Putative phosphatase, domain 2"/>
    <property type="match status" value="1"/>
</dbReference>
<dbReference type="Pfam" id="PF13419">
    <property type="entry name" value="HAD_2"/>
    <property type="match status" value="1"/>
</dbReference>
<evidence type="ECO:0000313" key="1">
    <source>
        <dbReference type="EMBL" id="AFM14743.1"/>
    </source>
</evidence>
<dbReference type="InterPro" id="IPR023198">
    <property type="entry name" value="PGP-like_dom2"/>
</dbReference>
<dbReference type="GO" id="GO:0008967">
    <property type="term" value="F:phosphoglycolate phosphatase activity"/>
    <property type="evidence" value="ECO:0007669"/>
    <property type="project" value="TreeGrafter"/>
</dbReference>
<reference evidence="1 2" key="1">
    <citation type="submission" date="2012-06" db="EMBL/GenBank/DDBJ databases">
        <title>The complete chromosome of genome of Turneriella parva DSM 21527.</title>
        <authorList>
            <consortium name="US DOE Joint Genome Institute (JGI-PGF)"/>
            <person name="Lucas S."/>
            <person name="Han J."/>
            <person name="Lapidus A."/>
            <person name="Bruce D."/>
            <person name="Goodwin L."/>
            <person name="Pitluck S."/>
            <person name="Peters L."/>
            <person name="Kyrpides N."/>
            <person name="Mavromatis K."/>
            <person name="Ivanova N."/>
            <person name="Mikhailova N."/>
            <person name="Chertkov O."/>
            <person name="Detter J.C."/>
            <person name="Tapia R."/>
            <person name="Han C."/>
            <person name="Land M."/>
            <person name="Hauser L."/>
            <person name="Markowitz V."/>
            <person name="Cheng J.-F."/>
            <person name="Hugenholtz P."/>
            <person name="Woyke T."/>
            <person name="Wu D."/>
            <person name="Gronow S."/>
            <person name="Wellnitz S."/>
            <person name="Brambilla E."/>
            <person name="Klenk H.-P."/>
            <person name="Eisen J.A."/>
        </authorList>
    </citation>
    <scope>NUCLEOTIDE SEQUENCE [LARGE SCALE GENOMIC DNA]</scope>
    <source>
        <strain evidence="2">ATCC BAA-1111 / DSM 21527 / NCTC 11395 / H</strain>
    </source>
</reference>
<dbReference type="PANTHER" id="PTHR43434:SF24">
    <property type="entry name" value="HYDROLASE-RELATED"/>
    <property type="match status" value="1"/>
</dbReference>
<dbReference type="KEGG" id="tpx:Turpa_4110"/>
<keyword evidence="1" id="KW-0378">Hydrolase</keyword>
<proteinExistence type="predicted"/>
<dbReference type="EMBL" id="CP002959">
    <property type="protein sequence ID" value="AFM14743.1"/>
    <property type="molecule type" value="Genomic_DNA"/>
</dbReference>
<dbReference type="InterPro" id="IPR041492">
    <property type="entry name" value="HAD_2"/>
</dbReference>
<dbReference type="PATRIC" id="fig|869212.3.peg.4152"/>
<dbReference type="STRING" id="869212.Turpa_4110"/>
<protein>
    <submittedName>
        <fullName evidence="1">HAD-superfamily hydrolase, subfamily IA, variant 1</fullName>
    </submittedName>
</protein>
<dbReference type="SFLD" id="SFLDS00003">
    <property type="entry name" value="Haloacid_Dehalogenase"/>
    <property type="match status" value="1"/>
</dbReference>
<dbReference type="InterPro" id="IPR036412">
    <property type="entry name" value="HAD-like_sf"/>
</dbReference>
<dbReference type="AlphaFoldDB" id="I4BBT6"/>
<dbReference type="RefSeq" id="WP_014805218.1">
    <property type="nucleotide sequence ID" value="NC_018020.1"/>
</dbReference>
<sequence length="219" mass="23499">MKLSAAELIIFDWDGTLFQSIDLIQDSIVAAGREVGENIPVAVARSIIGLGLKAAQKQLFPHFTGAETDLLTRFHRAYRQHYEAGEGEIRLYAGVTELIGQLHAQGKVVAVATAKSRSGIDRSLDATGLKMFVSHSRTPEECRPKPDPQMLHEILSDARVSADRAVMIGDTTHDLLMAKNAGVPAVALTHGAHSHAELSGMSPVAVCDDIQALRAVLCG</sequence>
<dbReference type="SFLD" id="SFLDG01129">
    <property type="entry name" value="C1.5:_HAD__Beta-PGM__Phosphata"/>
    <property type="match status" value="1"/>
</dbReference>
<keyword evidence="2" id="KW-1185">Reference proteome</keyword>
<gene>
    <name evidence="1" type="ordered locus">Turpa_4110</name>
</gene>
<dbReference type="HOGENOM" id="CLU_045011_19_2_12"/>
<dbReference type="PANTHER" id="PTHR43434">
    <property type="entry name" value="PHOSPHOGLYCOLATE PHOSPHATASE"/>
    <property type="match status" value="1"/>
</dbReference>
<evidence type="ECO:0000313" key="2">
    <source>
        <dbReference type="Proteomes" id="UP000006048"/>
    </source>
</evidence>
<dbReference type="GO" id="GO:0006281">
    <property type="term" value="P:DNA repair"/>
    <property type="evidence" value="ECO:0007669"/>
    <property type="project" value="TreeGrafter"/>
</dbReference>
<name>I4BBT6_TURPD</name>
<dbReference type="NCBIfam" id="TIGR01549">
    <property type="entry name" value="HAD-SF-IA-v1"/>
    <property type="match status" value="1"/>
</dbReference>
<dbReference type="GO" id="GO:0005829">
    <property type="term" value="C:cytosol"/>
    <property type="evidence" value="ECO:0007669"/>
    <property type="project" value="TreeGrafter"/>
</dbReference>
<accession>I4BBT6</accession>
<dbReference type="InterPro" id="IPR050155">
    <property type="entry name" value="HAD-like_hydrolase_sf"/>
</dbReference>
<organism evidence="1 2">
    <name type="scientific">Turneriella parva (strain ATCC BAA-1111 / DSM 21527 / NCTC 11395 / H)</name>
    <name type="common">Leptospira parva</name>
    <dbReference type="NCBI Taxonomy" id="869212"/>
    <lineage>
        <taxon>Bacteria</taxon>
        <taxon>Pseudomonadati</taxon>
        <taxon>Spirochaetota</taxon>
        <taxon>Spirochaetia</taxon>
        <taxon>Leptospirales</taxon>
        <taxon>Leptospiraceae</taxon>
        <taxon>Turneriella</taxon>
    </lineage>
</organism>
<dbReference type="OrthoDB" id="9792518at2"/>
<dbReference type="InterPro" id="IPR023214">
    <property type="entry name" value="HAD_sf"/>
</dbReference>
<dbReference type="Proteomes" id="UP000006048">
    <property type="component" value="Chromosome"/>
</dbReference>
<dbReference type="InterPro" id="IPR006439">
    <property type="entry name" value="HAD-SF_hydro_IA"/>
</dbReference>